<sequence>MPNVHWLFSEFLKCVALFSEHLLIDWLVSPETECLSYMLHYTRAIRAQTVYQSKFSQALRLPCIYEAQQSIQEDPSQSLHGEELPREWPILEICSFFLRLAASLEKLSEKNALPYNPIFLVKSLKDARQVLFRSLPAQVNMQY</sequence>
<evidence type="ECO:0000313" key="2">
    <source>
        <dbReference type="EMBL" id="VEL27128.1"/>
    </source>
</evidence>
<dbReference type="EMBL" id="CAAALY010085130">
    <property type="protein sequence ID" value="VEL27128.1"/>
    <property type="molecule type" value="Genomic_DNA"/>
</dbReference>
<dbReference type="Proteomes" id="UP000784294">
    <property type="component" value="Unassembled WGS sequence"/>
</dbReference>
<accession>A0A3S5AM07</accession>
<comment type="caution">
    <text evidence="2">The sequence shown here is derived from an EMBL/GenBank/DDBJ whole genome shotgun (WGS) entry which is preliminary data.</text>
</comment>
<gene>
    <name evidence="2" type="ORF">PXEA_LOCUS20568</name>
</gene>
<proteinExistence type="predicted"/>
<organism evidence="2 3">
    <name type="scientific">Protopolystoma xenopodis</name>
    <dbReference type="NCBI Taxonomy" id="117903"/>
    <lineage>
        <taxon>Eukaryota</taxon>
        <taxon>Metazoa</taxon>
        <taxon>Spiralia</taxon>
        <taxon>Lophotrochozoa</taxon>
        <taxon>Platyhelminthes</taxon>
        <taxon>Monogenea</taxon>
        <taxon>Polyopisthocotylea</taxon>
        <taxon>Polystomatidea</taxon>
        <taxon>Polystomatidae</taxon>
        <taxon>Protopolystoma</taxon>
    </lineage>
</organism>
<reference evidence="2" key="1">
    <citation type="submission" date="2018-11" db="EMBL/GenBank/DDBJ databases">
        <authorList>
            <consortium name="Pathogen Informatics"/>
        </authorList>
    </citation>
    <scope>NUCLEOTIDE SEQUENCE</scope>
</reference>
<name>A0A3S5AM07_9PLAT</name>
<keyword evidence="1" id="KW-0732">Signal</keyword>
<keyword evidence="3" id="KW-1185">Reference proteome</keyword>
<dbReference type="AlphaFoldDB" id="A0A3S5AM07"/>
<feature type="signal peptide" evidence="1">
    <location>
        <begin position="1"/>
        <end position="16"/>
    </location>
</feature>
<evidence type="ECO:0000313" key="3">
    <source>
        <dbReference type="Proteomes" id="UP000784294"/>
    </source>
</evidence>
<protein>
    <submittedName>
        <fullName evidence="2">Uncharacterized protein</fullName>
    </submittedName>
</protein>
<dbReference type="OrthoDB" id="8251209at2759"/>
<feature type="chain" id="PRO_5018641696" evidence="1">
    <location>
        <begin position="17"/>
        <end position="143"/>
    </location>
</feature>
<evidence type="ECO:0000256" key="1">
    <source>
        <dbReference type="SAM" id="SignalP"/>
    </source>
</evidence>